<evidence type="ECO:0000313" key="2">
    <source>
        <dbReference type="EMBL" id="KDR75904.1"/>
    </source>
</evidence>
<feature type="transmembrane region" description="Helical" evidence="1">
    <location>
        <begin position="173"/>
        <end position="193"/>
    </location>
</feature>
<organism evidence="2 3">
    <name type="scientific">Galerina marginata (strain CBS 339.88)</name>
    <dbReference type="NCBI Taxonomy" id="685588"/>
    <lineage>
        <taxon>Eukaryota</taxon>
        <taxon>Fungi</taxon>
        <taxon>Dikarya</taxon>
        <taxon>Basidiomycota</taxon>
        <taxon>Agaricomycotina</taxon>
        <taxon>Agaricomycetes</taxon>
        <taxon>Agaricomycetidae</taxon>
        <taxon>Agaricales</taxon>
        <taxon>Agaricineae</taxon>
        <taxon>Strophariaceae</taxon>
        <taxon>Galerina</taxon>
    </lineage>
</organism>
<feature type="transmembrane region" description="Helical" evidence="1">
    <location>
        <begin position="106"/>
        <end position="124"/>
    </location>
</feature>
<name>A0A067T7L6_GALM3</name>
<keyword evidence="3" id="KW-1185">Reference proteome</keyword>
<gene>
    <name evidence="2" type="ORF">GALMADRAFT_226564</name>
</gene>
<evidence type="ECO:0000256" key="1">
    <source>
        <dbReference type="SAM" id="Phobius"/>
    </source>
</evidence>
<keyword evidence="1" id="KW-0812">Transmembrane</keyword>
<protein>
    <submittedName>
        <fullName evidence="2">Uncharacterized protein</fullName>
    </submittedName>
</protein>
<dbReference type="Proteomes" id="UP000027222">
    <property type="component" value="Unassembled WGS sequence"/>
</dbReference>
<feature type="transmembrane region" description="Helical" evidence="1">
    <location>
        <begin position="131"/>
        <end position="153"/>
    </location>
</feature>
<keyword evidence="1" id="KW-0472">Membrane</keyword>
<keyword evidence="1" id="KW-1133">Transmembrane helix</keyword>
<sequence>MRKTSYFVTFSLVTGILILNILSARRPDWLVVRYEEVFHTKVTVTYGLTQRCTLTVTEIPGPSNEGKISYRKYDCEDFPGRGTDHCDKENKAFCIAWTSAGYIDQIALGFAALSLVTILFGVSTHSRRRRIWTAVAGLVLFQAACQIATFGIITDLYGRNAYPSFERARPGVAYILHTLTWIFSVMVATGVALTGMSAQAGHRWAAGNRAYHPIQP</sequence>
<dbReference type="Gene3D" id="1.20.140.150">
    <property type="match status" value="1"/>
</dbReference>
<dbReference type="EMBL" id="KL142380">
    <property type="protein sequence ID" value="KDR75904.1"/>
    <property type="molecule type" value="Genomic_DNA"/>
</dbReference>
<reference evidence="3" key="1">
    <citation type="journal article" date="2014" name="Proc. Natl. Acad. Sci. U.S.A.">
        <title>Extensive sampling of basidiomycete genomes demonstrates inadequacy of the white-rot/brown-rot paradigm for wood decay fungi.</title>
        <authorList>
            <person name="Riley R."/>
            <person name="Salamov A.A."/>
            <person name="Brown D.W."/>
            <person name="Nagy L.G."/>
            <person name="Floudas D."/>
            <person name="Held B.W."/>
            <person name="Levasseur A."/>
            <person name="Lombard V."/>
            <person name="Morin E."/>
            <person name="Otillar R."/>
            <person name="Lindquist E.A."/>
            <person name="Sun H."/>
            <person name="LaButti K.M."/>
            <person name="Schmutz J."/>
            <person name="Jabbour D."/>
            <person name="Luo H."/>
            <person name="Baker S.E."/>
            <person name="Pisabarro A.G."/>
            <person name="Walton J.D."/>
            <person name="Blanchette R.A."/>
            <person name="Henrissat B."/>
            <person name="Martin F."/>
            <person name="Cullen D."/>
            <person name="Hibbett D.S."/>
            <person name="Grigoriev I.V."/>
        </authorList>
    </citation>
    <scope>NUCLEOTIDE SEQUENCE [LARGE SCALE GENOMIC DNA]</scope>
    <source>
        <strain evidence="3">CBS 339.88</strain>
    </source>
</reference>
<accession>A0A067T7L6</accession>
<dbReference type="HOGENOM" id="CLU_087383_0_0_1"/>
<evidence type="ECO:0000313" key="3">
    <source>
        <dbReference type="Proteomes" id="UP000027222"/>
    </source>
</evidence>
<proteinExistence type="predicted"/>
<dbReference type="OrthoDB" id="61370at2759"/>
<dbReference type="AlphaFoldDB" id="A0A067T7L6"/>